<dbReference type="GO" id="GO:0003677">
    <property type="term" value="F:DNA binding"/>
    <property type="evidence" value="ECO:0007669"/>
    <property type="project" value="UniProtKB-KW"/>
</dbReference>
<dbReference type="Gene3D" id="1.10.10.10">
    <property type="entry name" value="Winged helix-like DNA-binding domain superfamily/Winged helix DNA-binding domain"/>
    <property type="match status" value="1"/>
</dbReference>
<gene>
    <name evidence="5" type="ordered locus">KNP414_02997</name>
</gene>
<keyword evidence="2" id="KW-0238">DNA-binding</keyword>
<dbReference type="PROSITE" id="PS51118">
    <property type="entry name" value="HTH_HXLR"/>
    <property type="match status" value="1"/>
</dbReference>
<evidence type="ECO:0000313" key="6">
    <source>
        <dbReference type="Proteomes" id="UP000006620"/>
    </source>
</evidence>
<reference evidence="5 6" key="2">
    <citation type="journal article" date="2013" name="Genome Announc.">
        <title>Genome Sequence of Growth-Improving Paenibacillus mucilaginosus Strain KNP414.</title>
        <authorList>
            <person name="Lu J.J."/>
            <person name="Wang J.F."/>
            <person name="Hu X.F."/>
        </authorList>
    </citation>
    <scope>NUCLEOTIDE SEQUENCE [LARGE SCALE GENOMIC DNA]</scope>
    <source>
        <strain evidence="5 6">KNP414</strain>
    </source>
</reference>
<dbReference type="InterPro" id="IPR036390">
    <property type="entry name" value="WH_DNA-bd_sf"/>
</dbReference>
<reference evidence="6" key="1">
    <citation type="submission" date="2011-06" db="EMBL/GenBank/DDBJ databases">
        <title>Complete genome sequence of Paenibacillus mucilaginosus KNP414.</title>
        <authorList>
            <person name="Wang J."/>
            <person name="Hu S."/>
            <person name="Hu X."/>
            <person name="Zhang B."/>
            <person name="Dong D."/>
            <person name="Zhang S."/>
            <person name="Zhao K."/>
            <person name="Wu D."/>
        </authorList>
    </citation>
    <scope>NUCLEOTIDE SEQUENCE [LARGE SCALE GENOMIC DNA]</scope>
    <source>
        <strain evidence="6">KNP414</strain>
    </source>
</reference>
<dbReference type="InterPro" id="IPR036388">
    <property type="entry name" value="WH-like_DNA-bd_sf"/>
</dbReference>
<accession>F8F8G7</accession>
<name>F8F8G7_PAEMK</name>
<evidence type="ECO:0000259" key="4">
    <source>
        <dbReference type="PROSITE" id="PS51118"/>
    </source>
</evidence>
<evidence type="ECO:0000313" key="5">
    <source>
        <dbReference type="EMBL" id="AEI41555.1"/>
    </source>
</evidence>
<sequence length="133" mass="14796">MRTDGRPEKDISVAVCSYSLALDVIANKWKPLVIYALENGSQRYGDMKRRIEGVSQKMLTETLRGMERDGLVVRKVHPAVPPAVEYTLTPLGRTLIEPLQALHVWAKAHHEDVLSARERYDGQDGQDGQTGGA</sequence>
<evidence type="ECO:0000256" key="2">
    <source>
        <dbReference type="ARBA" id="ARBA00023125"/>
    </source>
</evidence>
<dbReference type="SUPFAM" id="SSF46785">
    <property type="entry name" value="Winged helix' DNA-binding domain"/>
    <property type="match status" value="1"/>
</dbReference>
<dbReference type="PATRIC" id="fig|1036673.3.peg.2748"/>
<feature type="domain" description="HTH hxlR-type" evidence="4">
    <location>
        <begin position="16"/>
        <end position="114"/>
    </location>
</feature>
<organism evidence="5 6">
    <name type="scientific">Paenibacillus mucilaginosus (strain KNP414)</name>
    <dbReference type="NCBI Taxonomy" id="1036673"/>
    <lineage>
        <taxon>Bacteria</taxon>
        <taxon>Bacillati</taxon>
        <taxon>Bacillota</taxon>
        <taxon>Bacilli</taxon>
        <taxon>Bacillales</taxon>
        <taxon>Paenibacillaceae</taxon>
        <taxon>Paenibacillus</taxon>
    </lineage>
</organism>
<dbReference type="PANTHER" id="PTHR33204">
    <property type="entry name" value="TRANSCRIPTIONAL REGULATOR, MARR FAMILY"/>
    <property type="match status" value="1"/>
</dbReference>
<dbReference type="PANTHER" id="PTHR33204:SF37">
    <property type="entry name" value="HTH-TYPE TRANSCRIPTIONAL REGULATOR YODB"/>
    <property type="match status" value="1"/>
</dbReference>
<keyword evidence="1" id="KW-0805">Transcription regulation</keyword>
<dbReference type="AlphaFoldDB" id="F8F8G7"/>
<evidence type="ECO:0000256" key="3">
    <source>
        <dbReference type="ARBA" id="ARBA00023163"/>
    </source>
</evidence>
<dbReference type="HOGENOM" id="CLU_111585_2_1_9"/>
<dbReference type="InterPro" id="IPR002577">
    <property type="entry name" value="HTH_HxlR"/>
</dbReference>
<dbReference type="RefSeq" id="WP_013916716.1">
    <property type="nucleotide sequence ID" value="NC_015690.1"/>
</dbReference>
<dbReference type="KEGG" id="pms:KNP414_02997"/>
<proteinExistence type="predicted"/>
<keyword evidence="3" id="KW-0804">Transcription</keyword>
<dbReference type="EMBL" id="CP002869">
    <property type="protein sequence ID" value="AEI41555.1"/>
    <property type="molecule type" value="Genomic_DNA"/>
</dbReference>
<dbReference type="Pfam" id="PF01638">
    <property type="entry name" value="HxlR"/>
    <property type="match status" value="1"/>
</dbReference>
<evidence type="ECO:0000256" key="1">
    <source>
        <dbReference type="ARBA" id="ARBA00023015"/>
    </source>
</evidence>
<protein>
    <recommendedName>
        <fullName evidence="4">HTH hxlR-type domain-containing protein</fullName>
    </recommendedName>
</protein>
<dbReference type="Proteomes" id="UP000006620">
    <property type="component" value="Chromosome"/>
</dbReference>